<keyword evidence="4" id="KW-1185">Reference proteome</keyword>
<dbReference type="Proteomes" id="UP000035352">
    <property type="component" value="Chromosome"/>
</dbReference>
<dbReference type="STRING" id="413882.AAW51_2445"/>
<dbReference type="EMBL" id="CP011371">
    <property type="protein sequence ID" value="AKJ29136.1"/>
    <property type="molecule type" value="Genomic_DNA"/>
</dbReference>
<feature type="chain" id="PRO_5005184008" evidence="1">
    <location>
        <begin position="21"/>
        <end position="246"/>
    </location>
</feature>
<dbReference type="PATRIC" id="fig|413882.6.peg.2557"/>
<organism evidence="3 4">
    <name type="scientific">Caldimonas brevitalea</name>
    <dbReference type="NCBI Taxonomy" id="413882"/>
    <lineage>
        <taxon>Bacteria</taxon>
        <taxon>Pseudomonadati</taxon>
        <taxon>Pseudomonadota</taxon>
        <taxon>Betaproteobacteria</taxon>
        <taxon>Burkholderiales</taxon>
        <taxon>Sphaerotilaceae</taxon>
        <taxon>Caldimonas</taxon>
    </lineage>
</organism>
<evidence type="ECO:0000313" key="3">
    <source>
        <dbReference type="EMBL" id="AKJ29136.1"/>
    </source>
</evidence>
<dbReference type="Pfam" id="PF00497">
    <property type="entry name" value="SBP_bac_3"/>
    <property type="match status" value="1"/>
</dbReference>
<evidence type="ECO:0000256" key="1">
    <source>
        <dbReference type="SAM" id="SignalP"/>
    </source>
</evidence>
<dbReference type="PANTHER" id="PTHR38834:SF3">
    <property type="entry name" value="SOLUTE-BINDING PROTEIN FAMILY 3_N-TERMINAL DOMAIN-CONTAINING PROTEIN"/>
    <property type="match status" value="1"/>
</dbReference>
<dbReference type="SMART" id="SM00062">
    <property type="entry name" value="PBPb"/>
    <property type="match status" value="1"/>
</dbReference>
<gene>
    <name evidence="3" type="ORF">AAW51_2445</name>
</gene>
<keyword evidence="1" id="KW-0732">Signal</keyword>
<dbReference type="Gene3D" id="3.40.190.10">
    <property type="entry name" value="Periplasmic binding protein-like II"/>
    <property type="match status" value="2"/>
</dbReference>
<dbReference type="InterPro" id="IPR001638">
    <property type="entry name" value="Solute-binding_3/MltF_N"/>
</dbReference>
<proteinExistence type="predicted"/>
<protein>
    <submittedName>
        <fullName evidence="3">Amino acid ABC transporter substrate-binding protein</fullName>
    </submittedName>
</protein>
<dbReference type="KEGG" id="pbh:AAW51_2445"/>
<evidence type="ECO:0000313" key="4">
    <source>
        <dbReference type="Proteomes" id="UP000035352"/>
    </source>
</evidence>
<name>A0A0G3BP45_9BURK</name>
<accession>A0A0G3BP45</accession>
<dbReference type="PANTHER" id="PTHR38834">
    <property type="entry name" value="PERIPLASMIC SUBSTRATE BINDING PROTEIN FAMILY 3"/>
    <property type="match status" value="1"/>
</dbReference>
<feature type="signal peptide" evidence="1">
    <location>
        <begin position="1"/>
        <end position="20"/>
    </location>
</feature>
<sequence length="246" mass="27477">MLPMLSLLLLLLPGLQAARAHDLKVVTEEYPPYNLVENGKVTGFSTEVVEAVLKELGLAVPIQVMPWARAYDVARNADNVLIYSIARTPEREKLFKWVGVVAPSEWALYAMRSSSIKLQTLDDARKYQIATVNEDVGEQFLVSKGFVIGKNLQSSNKYEFNYDKLKVGRVDLWVANDLVAHHLVRRDGGDPAQLLARTLALPDLGGPGLYMAFGAKTSDAMVERFKKGLETIKKNGKYEALKKKWL</sequence>
<feature type="domain" description="Solute-binding protein family 3/N-terminal" evidence="2">
    <location>
        <begin position="22"/>
        <end position="246"/>
    </location>
</feature>
<dbReference type="SUPFAM" id="SSF53850">
    <property type="entry name" value="Periplasmic binding protein-like II"/>
    <property type="match status" value="1"/>
</dbReference>
<dbReference type="AlphaFoldDB" id="A0A0G3BP45"/>
<reference evidence="3 4" key="1">
    <citation type="submission" date="2015-05" db="EMBL/GenBank/DDBJ databases">
        <authorList>
            <person name="Tang B."/>
            <person name="Yu Y."/>
        </authorList>
    </citation>
    <scope>NUCLEOTIDE SEQUENCE [LARGE SCALE GENOMIC DNA]</scope>
    <source>
        <strain evidence="3 4">DSM 7029</strain>
    </source>
</reference>
<evidence type="ECO:0000259" key="2">
    <source>
        <dbReference type="SMART" id="SM00062"/>
    </source>
</evidence>